<dbReference type="AlphaFoldDB" id="A0A1G7CBV3"/>
<gene>
    <name evidence="1" type="ORF">SAMN04488105_10311</name>
</gene>
<sequence length="103" mass="11673">MIQSHAQIGNLTYNAGEECYEALVTFHTDEGRLRVASSFHSPLDASEERVRRGLLANAMKTRNSSEGLRARLMPRAAQGPFREPPARSHPYDSFAWLRWMRAA</sequence>
<keyword evidence="2" id="KW-1185">Reference proteome</keyword>
<accession>A0A1G7CBV3</accession>
<proteinExistence type="predicted"/>
<dbReference type="EMBL" id="FNAV01000003">
    <property type="protein sequence ID" value="SDE35865.1"/>
    <property type="molecule type" value="Genomic_DNA"/>
</dbReference>
<evidence type="ECO:0000313" key="1">
    <source>
        <dbReference type="EMBL" id="SDE35865.1"/>
    </source>
</evidence>
<evidence type="ECO:0000313" key="2">
    <source>
        <dbReference type="Proteomes" id="UP000198994"/>
    </source>
</evidence>
<protein>
    <submittedName>
        <fullName evidence="1">Uncharacterized protein</fullName>
    </submittedName>
</protein>
<dbReference type="Proteomes" id="UP000198994">
    <property type="component" value="Unassembled WGS sequence"/>
</dbReference>
<reference evidence="2" key="1">
    <citation type="submission" date="2016-10" db="EMBL/GenBank/DDBJ databases">
        <authorList>
            <person name="Varghese N."/>
            <person name="Submissions S."/>
        </authorList>
    </citation>
    <scope>NUCLEOTIDE SEQUENCE [LARGE SCALE GENOMIC DNA]</scope>
    <source>
        <strain evidence="2">DSM 10146</strain>
    </source>
</reference>
<name>A0A1G7CBV3_9RHOB</name>
<dbReference type="RefSeq" id="WP_089955905.1">
    <property type="nucleotide sequence ID" value="NZ_FNAV01000003.1"/>
</dbReference>
<dbReference type="OrthoDB" id="7862430at2"/>
<dbReference type="STRING" id="282683.SAMN04488105_10311"/>
<organism evidence="1 2">
    <name type="scientific">Salipiger thiooxidans</name>
    <dbReference type="NCBI Taxonomy" id="282683"/>
    <lineage>
        <taxon>Bacteria</taxon>
        <taxon>Pseudomonadati</taxon>
        <taxon>Pseudomonadota</taxon>
        <taxon>Alphaproteobacteria</taxon>
        <taxon>Rhodobacterales</taxon>
        <taxon>Roseobacteraceae</taxon>
        <taxon>Salipiger</taxon>
    </lineage>
</organism>